<dbReference type="SUPFAM" id="SSF52540">
    <property type="entry name" value="P-loop containing nucleoside triphosphate hydrolases"/>
    <property type="match status" value="1"/>
</dbReference>
<sequence>MLIALASLKASPGVTTAALALAALWPGGQQVLVVEADPAGGDLAARFGMEPKPGLVSLSAAARREHRVQVAFEHAQQLPGGLSVIAAPAAAEQADGALELLTGDGLPLWSNLARDPEVVAVVDCGRLDAGSHAHRIIAAADIALLLARPTLEECDRLAKSLDALAIRAEATNTELGLVLAGPGFDRDQVQANMRMRVWAQLPHDRKAAALLGGATGKRRHLAALALPKAARSLGAELAAHHARADDAEPPAEDMPEAAKGPAPHRVRSAA</sequence>
<evidence type="ECO:0000313" key="3">
    <source>
        <dbReference type="EMBL" id="MBR7827829.1"/>
    </source>
</evidence>
<dbReference type="EMBL" id="JAGSOH010000042">
    <property type="protein sequence ID" value="MBR7827829.1"/>
    <property type="molecule type" value="Genomic_DNA"/>
</dbReference>
<proteinExistence type="predicted"/>
<dbReference type="Proteomes" id="UP000676325">
    <property type="component" value="Unassembled WGS sequence"/>
</dbReference>
<reference evidence="3" key="1">
    <citation type="submission" date="2021-04" db="EMBL/GenBank/DDBJ databases">
        <title>Genome based classification of Actinospica acidithermotolerans sp. nov., an actinobacterium isolated from an Indonesian hot spring.</title>
        <authorList>
            <person name="Kusuma A.B."/>
            <person name="Putra K.E."/>
            <person name="Nafisah S."/>
            <person name="Loh J."/>
            <person name="Nouioui I."/>
            <person name="Goodfellow M."/>
        </authorList>
    </citation>
    <scope>NUCLEOTIDE SEQUENCE</scope>
    <source>
        <strain evidence="3">MGRD01-02</strain>
    </source>
</reference>
<name>A0A941EEZ1_9ACTN</name>
<gene>
    <name evidence="3" type="ORF">KDK95_16030</name>
</gene>
<dbReference type="AlphaFoldDB" id="A0A941EEZ1"/>
<dbReference type="Gene3D" id="3.40.50.300">
    <property type="entry name" value="P-loop containing nucleotide triphosphate hydrolases"/>
    <property type="match status" value="1"/>
</dbReference>
<keyword evidence="2" id="KW-0732">Signal</keyword>
<comment type="caution">
    <text evidence="3">The sequence shown here is derived from an EMBL/GenBank/DDBJ whole genome shotgun (WGS) entry which is preliminary data.</text>
</comment>
<keyword evidence="4" id="KW-1185">Reference proteome</keyword>
<feature type="chain" id="PRO_5038755126" description="Chromosome partitioning protein" evidence="2">
    <location>
        <begin position="18"/>
        <end position="270"/>
    </location>
</feature>
<evidence type="ECO:0000256" key="1">
    <source>
        <dbReference type="SAM" id="MobiDB-lite"/>
    </source>
</evidence>
<feature type="signal peptide" evidence="2">
    <location>
        <begin position="1"/>
        <end position="17"/>
    </location>
</feature>
<protein>
    <recommendedName>
        <fullName evidence="5">Chromosome partitioning protein</fullName>
    </recommendedName>
</protein>
<evidence type="ECO:0000313" key="4">
    <source>
        <dbReference type="Proteomes" id="UP000676325"/>
    </source>
</evidence>
<evidence type="ECO:0008006" key="5">
    <source>
        <dbReference type="Google" id="ProtNLM"/>
    </source>
</evidence>
<evidence type="ECO:0000256" key="2">
    <source>
        <dbReference type="SAM" id="SignalP"/>
    </source>
</evidence>
<organism evidence="3 4">
    <name type="scientific">Actinospica acidithermotolerans</name>
    <dbReference type="NCBI Taxonomy" id="2828514"/>
    <lineage>
        <taxon>Bacteria</taxon>
        <taxon>Bacillati</taxon>
        <taxon>Actinomycetota</taxon>
        <taxon>Actinomycetes</taxon>
        <taxon>Catenulisporales</taxon>
        <taxon>Actinospicaceae</taxon>
        <taxon>Actinospica</taxon>
    </lineage>
</organism>
<dbReference type="RefSeq" id="WP_212518971.1">
    <property type="nucleotide sequence ID" value="NZ_JAGSOH010000042.1"/>
</dbReference>
<feature type="region of interest" description="Disordered" evidence="1">
    <location>
        <begin position="235"/>
        <end position="270"/>
    </location>
</feature>
<dbReference type="InterPro" id="IPR027417">
    <property type="entry name" value="P-loop_NTPase"/>
</dbReference>
<accession>A0A941EEZ1</accession>